<protein>
    <submittedName>
        <fullName evidence="2">Uncharacterized protein</fullName>
    </submittedName>
</protein>
<dbReference type="EnsemblPlants" id="ORUFI02G15810.1">
    <property type="protein sequence ID" value="ORUFI02G15810.1"/>
    <property type="gene ID" value="ORUFI02G15810"/>
</dbReference>
<dbReference type="HOGENOM" id="CLU_2658832_0_0_1"/>
<name>A0A0E0NEC1_ORYRU</name>
<evidence type="ECO:0000256" key="1">
    <source>
        <dbReference type="SAM" id="MobiDB-lite"/>
    </source>
</evidence>
<proteinExistence type="predicted"/>
<dbReference type="Proteomes" id="UP000008022">
    <property type="component" value="Unassembled WGS sequence"/>
</dbReference>
<reference evidence="2" key="2">
    <citation type="submission" date="2015-06" db="UniProtKB">
        <authorList>
            <consortium name="EnsemblPlants"/>
        </authorList>
    </citation>
    <scope>IDENTIFICATION</scope>
</reference>
<sequence>MTHEGEAHFATASAKKASSQRTEEMIIGHNAVSIQQVMYCWGCVVVAKVVVAAAAVQTIAGMEKWMGKGGQVFGSY</sequence>
<dbReference type="AlphaFoldDB" id="A0A0E0NEC1"/>
<feature type="region of interest" description="Disordered" evidence="1">
    <location>
        <begin position="1"/>
        <end position="20"/>
    </location>
</feature>
<keyword evidence="3" id="KW-1185">Reference proteome</keyword>
<evidence type="ECO:0000313" key="2">
    <source>
        <dbReference type="EnsemblPlants" id="ORUFI02G15810.1"/>
    </source>
</evidence>
<dbReference type="Gramene" id="ORUFI02G15810.1">
    <property type="protein sequence ID" value="ORUFI02G15810.1"/>
    <property type="gene ID" value="ORUFI02G15810"/>
</dbReference>
<reference evidence="3" key="1">
    <citation type="submission" date="2013-06" db="EMBL/GenBank/DDBJ databases">
        <authorList>
            <person name="Zhao Q."/>
        </authorList>
    </citation>
    <scope>NUCLEOTIDE SEQUENCE</scope>
    <source>
        <strain evidence="3">cv. W1943</strain>
    </source>
</reference>
<organism evidence="2 3">
    <name type="scientific">Oryza rufipogon</name>
    <name type="common">Brownbeard rice</name>
    <name type="synonym">Asian wild rice</name>
    <dbReference type="NCBI Taxonomy" id="4529"/>
    <lineage>
        <taxon>Eukaryota</taxon>
        <taxon>Viridiplantae</taxon>
        <taxon>Streptophyta</taxon>
        <taxon>Embryophyta</taxon>
        <taxon>Tracheophyta</taxon>
        <taxon>Spermatophyta</taxon>
        <taxon>Magnoliopsida</taxon>
        <taxon>Liliopsida</taxon>
        <taxon>Poales</taxon>
        <taxon>Poaceae</taxon>
        <taxon>BOP clade</taxon>
        <taxon>Oryzoideae</taxon>
        <taxon>Oryzeae</taxon>
        <taxon>Oryzinae</taxon>
        <taxon>Oryza</taxon>
    </lineage>
</organism>
<accession>A0A0E0NEC1</accession>
<evidence type="ECO:0000313" key="3">
    <source>
        <dbReference type="Proteomes" id="UP000008022"/>
    </source>
</evidence>